<dbReference type="GO" id="GO:0002130">
    <property type="term" value="P:wobble position ribose methylation"/>
    <property type="evidence" value="ECO:0007669"/>
    <property type="project" value="TreeGrafter"/>
</dbReference>
<dbReference type="HOGENOM" id="CLU_110125_1_0_5"/>
<dbReference type="GO" id="GO:0141098">
    <property type="term" value="F:tRNA (cytidine(34)-2'-O)-methyltransferase activity"/>
    <property type="evidence" value="ECO:0007669"/>
    <property type="project" value="RHEA"/>
</dbReference>
<comment type="subunit">
    <text evidence="6">Homodimer.</text>
</comment>
<gene>
    <name evidence="6" type="primary">trmL</name>
    <name evidence="8" type="ORF">MicloDRAFT_00042200</name>
</gene>
<dbReference type="EC" id="2.1.1.207" evidence="6"/>
<dbReference type="PATRIC" id="fig|864069.3.peg.4566"/>
<dbReference type="STRING" id="864069.MicloDRAFT_00042200"/>
<comment type="catalytic activity">
    <reaction evidence="6">
        <text>5-carboxymethylaminomethyluridine(34) in tRNA(Leu) + S-adenosyl-L-methionine = 5-carboxymethylaminomethyl-2'-O-methyluridine(34) in tRNA(Leu) + S-adenosyl-L-homocysteine + H(+)</text>
        <dbReference type="Rhea" id="RHEA:43088"/>
        <dbReference type="Rhea" id="RHEA-COMP:10333"/>
        <dbReference type="Rhea" id="RHEA-COMP:10334"/>
        <dbReference type="ChEBI" id="CHEBI:15378"/>
        <dbReference type="ChEBI" id="CHEBI:57856"/>
        <dbReference type="ChEBI" id="CHEBI:59789"/>
        <dbReference type="ChEBI" id="CHEBI:74508"/>
        <dbReference type="ChEBI" id="CHEBI:74511"/>
        <dbReference type="EC" id="2.1.1.207"/>
    </reaction>
</comment>
<keyword evidence="2 6" id="KW-0489">Methyltransferase</keyword>
<keyword evidence="9" id="KW-1185">Reference proteome</keyword>
<dbReference type="eggNOG" id="COG0219">
    <property type="taxonomic scope" value="Bacteria"/>
</dbReference>
<dbReference type="SUPFAM" id="SSF75217">
    <property type="entry name" value="alpha/beta knot"/>
    <property type="match status" value="1"/>
</dbReference>
<comment type="function">
    <text evidence="6">Methylates the ribose at the nucleotide 34 wobble position in the two leucyl isoacceptors tRNA(Leu)(CmAA) and tRNA(Leu)(cmnm5UmAA). Catalyzes the methyl transfer from S-adenosyl-L-methionine to the 2'-OH of the wobble nucleotide.</text>
</comment>
<keyword evidence="4 6" id="KW-0949">S-adenosyl-L-methionine</keyword>
<name>I4YUK7_9HYPH</name>
<evidence type="ECO:0000256" key="4">
    <source>
        <dbReference type="ARBA" id="ARBA00022691"/>
    </source>
</evidence>
<keyword evidence="3 6" id="KW-0808">Transferase</keyword>
<keyword evidence="1 6" id="KW-0963">Cytoplasm</keyword>
<feature type="binding site" evidence="6">
    <location>
        <position position="194"/>
    </location>
    <ligand>
        <name>S-adenosyl-L-methionine</name>
        <dbReference type="ChEBI" id="CHEBI:59789"/>
    </ligand>
</feature>
<organism evidence="8 9">
    <name type="scientific">Microvirga lotononidis</name>
    <dbReference type="NCBI Taxonomy" id="864069"/>
    <lineage>
        <taxon>Bacteria</taxon>
        <taxon>Pseudomonadati</taxon>
        <taxon>Pseudomonadota</taxon>
        <taxon>Alphaproteobacteria</taxon>
        <taxon>Hyphomicrobiales</taxon>
        <taxon>Methylobacteriaceae</taxon>
        <taxon>Microvirga</taxon>
    </lineage>
</organism>
<dbReference type="AlphaFoldDB" id="I4YUK7"/>
<feature type="binding site" evidence="6">
    <location>
        <position position="166"/>
    </location>
    <ligand>
        <name>S-adenosyl-L-methionine</name>
        <dbReference type="ChEBI" id="CHEBI:59789"/>
    </ligand>
</feature>
<dbReference type="InterPro" id="IPR029028">
    <property type="entry name" value="Alpha/beta_knot_MTases"/>
</dbReference>
<dbReference type="Proteomes" id="UP000003947">
    <property type="component" value="Unassembled WGS sequence"/>
</dbReference>
<evidence type="ECO:0000256" key="3">
    <source>
        <dbReference type="ARBA" id="ARBA00022679"/>
    </source>
</evidence>
<evidence type="ECO:0000259" key="7">
    <source>
        <dbReference type="Pfam" id="PF00588"/>
    </source>
</evidence>
<evidence type="ECO:0000256" key="1">
    <source>
        <dbReference type="ARBA" id="ARBA00022490"/>
    </source>
</evidence>
<dbReference type="InterPro" id="IPR001537">
    <property type="entry name" value="SpoU_MeTrfase"/>
</dbReference>
<evidence type="ECO:0000313" key="9">
    <source>
        <dbReference type="Proteomes" id="UP000003947"/>
    </source>
</evidence>
<dbReference type="GO" id="GO:0005737">
    <property type="term" value="C:cytoplasm"/>
    <property type="evidence" value="ECO:0007669"/>
    <property type="project" value="UniProtKB-SubCell"/>
</dbReference>
<sequence length="223" mass="24396">MEQACAATRAQCDWESPRGGSLARPSPPVHSRIGVVPACGAKCRRSRALTHSLDDGARCPDDGPMPRLAIYQPDIPQNTGTMLRLAACLGVPVEIIEPAAFDVSDRNLRRSGMDYLNRVAITRHISWRTFEEWRQDAKSRLILTTTKGAVPYVDFAYQPDDIILVGRESAGVPEEVHRAADARVVIPMQPGLRSLNVAVTAAMILGEALRQTNTFPQATLPET</sequence>
<dbReference type="PANTHER" id="PTHR42971:SF1">
    <property type="entry name" value="TRNA (CYTIDINE(34)-2'-O)-METHYLTRANSFERASE"/>
    <property type="match status" value="1"/>
</dbReference>
<comment type="caution">
    <text evidence="6">Lacks conserved residue(s) required for the propagation of feature annotation.</text>
</comment>
<feature type="domain" description="tRNA/rRNA methyltransferase SpoU type" evidence="7">
    <location>
        <begin position="67"/>
        <end position="205"/>
    </location>
</feature>
<dbReference type="CDD" id="cd18094">
    <property type="entry name" value="SpoU-like_TrmL"/>
    <property type="match status" value="1"/>
</dbReference>
<reference evidence="8 9" key="1">
    <citation type="submission" date="2012-02" db="EMBL/GenBank/DDBJ databases">
        <title>Improved High-Quality Draft sequence of Microvirga sp. WSM3557.</title>
        <authorList>
            <consortium name="US DOE Joint Genome Institute"/>
            <person name="Lucas S."/>
            <person name="Han J."/>
            <person name="Lapidus A."/>
            <person name="Cheng J.-F."/>
            <person name="Goodwin L."/>
            <person name="Pitluck S."/>
            <person name="Peters L."/>
            <person name="Zhang X."/>
            <person name="Detter J.C."/>
            <person name="Han C."/>
            <person name="Tapia R."/>
            <person name="Land M."/>
            <person name="Hauser L."/>
            <person name="Kyrpides N."/>
            <person name="Ivanova N."/>
            <person name="Pagani I."/>
            <person name="Brau L."/>
            <person name="Yates R."/>
            <person name="O'Hara G."/>
            <person name="Rui T."/>
            <person name="Howieson J."/>
            <person name="Reeve W."/>
            <person name="Woyke T."/>
        </authorList>
    </citation>
    <scope>NUCLEOTIDE SEQUENCE [LARGE SCALE GENOMIC DNA]</scope>
    <source>
        <strain evidence="8 9">WSM3557</strain>
    </source>
</reference>
<dbReference type="GO" id="GO:0003723">
    <property type="term" value="F:RNA binding"/>
    <property type="evidence" value="ECO:0007669"/>
    <property type="project" value="InterPro"/>
</dbReference>
<comment type="catalytic activity">
    <reaction evidence="6">
        <text>cytidine(34) in tRNA + S-adenosyl-L-methionine = 2'-O-methylcytidine(34) in tRNA + S-adenosyl-L-homocysteine + H(+)</text>
        <dbReference type="Rhea" id="RHEA:43084"/>
        <dbReference type="Rhea" id="RHEA-COMP:10331"/>
        <dbReference type="Rhea" id="RHEA-COMP:10332"/>
        <dbReference type="ChEBI" id="CHEBI:15378"/>
        <dbReference type="ChEBI" id="CHEBI:57856"/>
        <dbReference type="ChEBI" id="CHEBI:59789"/>
        <dbReference type="ChEBI" id="CHEBI:74495"/>
        <dbReference type="ChEBI" id="CHEBI:82748"/>
        <dbReference type="EC" id="2.1.1.207"/>
    </reaction>
</comment>
<proteinExistence type="inferred from homology"/>
<keyword evidence="5 6" id="KW-0819">tRNA processing</keyword>
<accession>I4YUK7</accession>
<evidence type="ECO:0000313" key="8">
    <source>
        <dbReference type="EMBL" id="EIM27649.1"/>
    </source>
</evidence>
<dbReference type="GO" id="GO:0141102">
    <property type="term" value="F:tRNA (5-carboxymethylaminomethyluridine(34)-2'-O)-methyltransferase activity"/>
    <property type="evidence" value="ECO:0007669"/>
    <property type="project" value="RHEA"/>
</dbReference>
<evidence type="ECO:0000256" key="6">
    <source>
        <dbReference type="HAMAP-Rule" id="MF_01885"/>
    </source>
</evidence>
<dbReference type="Pfam" id="PF00588">
    <property type="entry name" value="SpoU_methylase"/>
    <property type="match status" value="1"/>
</dbReference>
<comment type="similarity">
    <text evidence="6">Belongs to the class IV-like SAM-binding methyltransferase superfamily. RNA methyltransferase TrmH family. TrmL subfamily.</text>
</comment>
<dbReference type="Gene3D" id="3.40.1280.10">
    <property type="match status" value="1"/>
</dbReference>
<protein>
    <recommendedName>
        <fullName evidence="6">tRNA (cytidine(34)-2'-O)-methyltransferase</fullName>
        <ecNumber evidence="6">2.1.1.207</ecNumber>
    </recommendedName>
    <alternativeName>
        <fullName evidence="6">tRNA (cytidine/uridine-2'-O-)-methyltransferase TrmL</fullName>
    </alternativeName>
</protein>
<dbReference type="HAMAP" id="MF_01885">
    <property type="entry name" value="tRNA_methyltr_TrmL"/>
    <property type="match status" value="1"/>
</dbReference>
<evidence type="ECO:0000256" key="5">
    <source>
        <dbReference type="ARBA" id="ARBA00022694"/>
    </source>
</evidence>
<dbReference type="InterPro" id="IPR029026">
    <property type="entry name" value="tRNA_m1G_MTases_N"/>
</dbReference>
<evidence type="ECO:0000256" key="2">
    <source>
        <dbReference type="ARBA" id="ARBA00022603"/>
    </source>
</evidence>
<dbReference type="EMBL" id="JH660645">
    <property type="protein sequence ID" value="EIM27649.1"/>
    <property type="molecule type" value="Genomic_DNA"/>
</dbReference>
<dbReference type="InterPro" id="IPR016914">
    <property type="entry name" value="TrmL"/>
</dbReference>
<feature type="binding site" evidence="6">
    <location>
        <position position="186"/>
    </location>
    <ligand>
        <name>S-adenosyl-L-methionine</name>
        <dbReference type="ChEBI" id="CHEBI:59789"/>
    </ligand>
</feature>
<dbReference type="PANTHER" id="PTHR42971">
    <property type="entry name" value="TRNA (CYTIDINE(34)-2'-O)-METHYLTRANSFERASE"/>
    <property type="match status" value="1"/>
</dbReference>
<comment type="subcellular location">
    <subcellularLocation>
        <location evidence="6">Cytoplasm</location>
    </subcellularLocation>
</comment>